<dbReference type="PANTHER" id="PTHR33130:SF45">
    <property type="entry name" value="OS05G0541700 PROTEIN"/>
    <property type="match status" value="1"/>
</dbReference>
<evidence type="ECO:0000313" key="2">
    <source>
        <dbReference type="EMBL" id="GJN17918.1"/>
    </source>
</evidence>
<dbReference type="EMBL" id="BQKI01000073">
    <property type="protein sequence ID" value="GJN17918.1"/>
    <property type="molecule type" value="Genomic_DNA"/>
</dbReference>
<reference evidence="2" key="1">
    <citation type="journal article" date="2018" name="DNA Res.">
        <title>Multiple hybrid de novo genome assembly of finger millet, an orphan allotetraploid crop.</title>
        <authorList>
            <person name="Hatakeyama M."/>
            <person name="Aluri S."/>
            <person name="Balachadran M.T."/>
            <person name="Sivarajan S.R."/>
            <person name="Patrignani A."/>
            <person name="Gruter S."/>
            <person name="Poveda L."/>
            <person name="Shimizu-Inatsugi R."/>
            <person name="Baeten J."/>
            <person name="Francoijs K.J."/>
            <person name="Nataraja K.N."/>
            <person name="Reddy Y.A.N."/>
            <person name="Phadnis S."/>
            <person name="Ravikumar R.L."/>
            <person name="Schlapbach R."/>
            <person name="Sreeman S.M."/>
            <person name="Shimizu K.K."/>
        </authorList>
    </citation>
    <scope>NUCLEOTIDE SEQUENCE</scope>
</reference>
<keyword evidence="3" id="KW-1185">Reference proteome</keyword>
<dbReference type="InterPro" id="IPR012438">
    <property type="entry name" value="DUF1639"/>
</dbReference>
<evidence type="ECO:0000313" key="3">
    <source>
        <dbReference type="Proteomes" id="UP001054889"/>
    </source>
</evidence>
<protein>
    <submittedName>
        <fullName evidence="2">Uncharacterized protein</fullName>
    </submittedName>
</protein>
<feature type="region of interest" description="Disordered" evidence="1">
    <location>
        <begin position="128"/>
        <end position="158"/>
    </location>
</feature>
<proteinExistence type="predicted"/>
<feature type="compositionally biased region" description="Polar residues" evidence="1">
    <location>
        <begin position="133"/>
        <end position="145"/>
    </location>
</feature>
<evidence type="ECO:0000256" key="1">
    <source>
        <dbReference type="SAM" id="MobiDB-lite"/>
    </source>
</evidence>
<dbReference type="PANTHER" id="PTHR33130">
    <property type="entry name" value="PUTATIVE (DUF1639)-RELATED"/>
    <property type="match status" value="1"/>
</dbReference>
<comment type="caution">
    <text evidence="2">The sequence shown here is derived from an EMBL/GenBank/DDBJ whole genome shotgun (WGS) entry which is preliminary data.</text>
</comment>
<organism evidence="2 3">
    <name type="scientific">Eleusine coracana subsp. coracana</name>
    <dbReference type="NCBI Taxonomy" id="191504"/>
    <lineage>
        <taxon>Eukaryota</taxon>
        <taxon>Viridiplantae</taxon>
        <taxon>Streptophyta</taxon>
        <taxon>Embryophyta</taxon>
        <taxon>Tracheophyta</taxon>
        <taxon>Spermatophyta</taxon>
        <taxon>Magnoliopsida</taxon>
        <taxon>Liliopsida</taxon>
        <taxon>Poales</taxon>
        <taxon>Poaceae</taxon>
        <taxon>PACMAD clade</taxon>
        <taxon>Chloridoideae</taxon>
        <taxon>Cynodonteae</taxon>
        <taxon>Eleusininae</taxon>
        <taxon>Eleusine</taxon>
    </lineage>
</organism>
<dbReference type="AlphaFoldDB" id="A0AAV5E642"/>
<gene>
    <name evidence="2" type="primary">gb05026</name>
    <name evidence="2" type="ORF">PR202_gb05026</name>
</gene>
<dbReference type="Pfam" id="PF07797">
    <property type="entry name" value="DUF1639"/>
    <property type="match status" value="1"/>
</dbReference>
<sequence>MEGEATNHFHTRVRGSTRGGGTAAERDLLLQWGNRKRLRCVSVHRRFVSAAATAAAERAAASQRRTAAAALQHRSLRSVLHGDSCSLLHTMVKMFEESTRNSEVAANMRSSTQEQQNDAVCMVISPDREHSVRGTNKNNGNLSTSPDDRKGSSSGSEASMWPNFAIALTNKEKEEDFLMFKGSRPPHRPKKRTKIIQKTINLVCPGTWLCDLTLERYEVREKKVSKKVMKEHAAVPCLHPKANNACTPHVTVESQYDAKLMRRLHYPESRHVTLESRVRSVQGLAVRGGNGPDLLMSTMMLQCVNPRRRSHPDPLLFVHIFTWKTKKGTSFVQ</sequence>
<reference evidence="2" key="2">
    <citation type="submission" date="2021-12" db="EMBL/GenBank/DDBJ databases">
        <title>Resequencing data analysis of finger millet.</title>
        <authorList>
            <person name="Hatakeyama M."/>
            <person name="Aluri S."/>
            <person name="Balachadran M.T."/>
            <person name="Sivarajan S.R."/>
            <person name="Poveda L."/>
            <person name="Shimizu-Inatsugi R."/>
            <person name="Schlapbach R."/>
            <person name="Sreeman S.M."/>
            <person name="Shimizu K.K."/>
        </authorList>
    </citation>
    <scope>NUCLEOTIDE SEQUENCE</scope>
</reference>
<feature type="region of interest" description="Disordered" evidence="1">
    <location>
        <begin position="1"/>
        <end position="21"/>
    </location>
</feature>
<accession>A0AAV5E642</accession>
<name>A0AAV5E642_ELECO</name>
<dbReference type="Proteomes" id="UP001054889">
    <property type="component" value="Unassembled WGS sequence"/>
</dbReference>